<dbReference type="GO" id="GO:0010569">
    <property type="term" value="P:regulation of double-strand break repair via homologous recombination"/>
    <property type="evidence" value="ECO:0007669"/>
    <property type="project" value="InterPro"/>
</dbReference>
<feature type="compositionally biased region" description="Basic and acidic residues" evidence="1">
    <location>
        <begin position="2714"/>
        <end position="2751"/>
    </location>
</feature>
<feature type="region of interest" description="Disordered" evidence="1">
    <location>
        <begin position="1586"/>
        <end position="1605"/>
    </location>
</feature>
<protein>
    <submittedName>
        <fullName evidence="3">Protein TASOR-like isoform X4</fullName>
    </submittedName>
</protein>
<proteinExistence type="predicted"/>
<feature type="region of interest" description="Disordered" evidence="1">
    <location>
        <begin position="2560"/>
        <end position="2767"/>
    </location>
</feature>
<feature type="region of interest" description="Disordered" evidence="1">
    <location>
        <begin position="636"/>
        <end position="673"/>
    </location>
</feature>
<feature type="compositionally biased region" description="Basic and acidic residues" evidence="1">
    <location>
        <begin position="257"/>
        <end position="267"/>
    </location>
</feature>
<feature type="compositionally biased region" description="Low complexity" evidence="1">
    <location>
        <begin position="1081"/>
        <end position="1099"/>
    </location>
</feature>
<feature type="compositionally biased region" description="Low complexity" evidence="1">
    <location>
        <begin position="532"/>
        <end position="542"/>
    </location>
</feature>
<feature type="compositionally biased region" description="Basic and acidic residues" evidence="1">
    <location>
        <begin position="2516"/>
        <end position="2525"/>
    </location>
</feature>
<feature type="compositionally biased region" description="Basic and acidic residues" evidence="1">
    <location>
        <begin position="2909"/>
        <end position="2922"/>
    </location>
</feature>
<feature type="region of interest" description="Disordered" evidence="1">
    <location>
        <begin position="2909"/>
        <end position="2948"/>
    </location>
</feature>
<dbReference type="Pfam" id="PF12509">
    <property type="entry name" value="DUF3715"/>
    <property type="match status" value="1"/>
</dbReference>
<feature type="compositionally biased region" description="Basic and acidic residues" evidence="1">
    <location>
        <begin position="2309"/>
        <end position="2320"/>
    </location>
</feature>
<feature type="compositionally biased region" description="Low complexity" evidence="1">
    <location>
        <begin position="2335"/>
        <end position="2348"/>
    </location>
</feature>
<feature type="region of interest" description="Disordered" evidence="1">
    <location>
        <begin position="1720"/>
        <end position="1955"/>
    </location>
</feature>
<feature type="region of interest" description="Disordered" evidence="1">
    <location>
        <begin position="1166"/>
        <end position="1280"/>
    </location>
</feature>
<feature type="compositionally biased region" description="Basic and acidic residues" evidence="1">
    <location>
        <begin position="2014"/>
        <end position="2026"/>
    </location>
</feature>
<dbReference type="PANTHER" id="PTHR22380">
    <property type="entry name" value="TESTIS-EXPRESSED PROTEIN 15"/>
    <property type="match status" value="1"/>
</dbReference>
<feature type="region of interest" description="Disordered" evidence="1">
    <location>
        <begin position="2840"/>
        <end position="2876"/>
    </location>
</feature>
<feature type="compositionally biased region" description="Basic and acidic residues" evidence="1">
    <location>
        <begin position="2628"/>
        <end position="2638"/>
    </location>
</feature>
<feature type="compositionally biased region" description="Polar residues" evidence="1">
    <location>
        <begin position="2291"/>
        <end position="2308"/>
    </location>
</feature>
<feature type="compositionally biased region" description="Basic and acidic residues" evidence="1">
    <location>
        <begin position="1840"/>
        <end position="1854"/>
    </location>
</feature>
<feature type="compositionally biased region" description="Low complexity" evidence="1">
    <location>
        <begin position="1203"/>
        <end position="1254"/>
    </location>
</feature>
<evidence type="ECO:0000313" key="4">
    <source>
        <dbReference type="Proteomes" id="UP001162480"/>
    </source>
</evidence>
<feature type="region of interest" description="Disordered" evidence="1">
    <location>
        <begin position="1989"/>
        <end position="2026"/>
    </location>
</feature>
<feature type="compositionally biased region" description="Polar residues" evidence="1">
    <location>
        <begin position="1587"/>
        <end position="1598"/>
    </location>
</feature>
<dbReference type="SUPFAM" id="SSF56399">
    <property type="entry name" value="ADP-ribosylation"/>
    <property type="match status" value="1"/>
</dbReference>
<feature type="compositionally biased region" description="Low complexity" evidence="1">
    <location>
        <begin position="640"/>
        <end position="666"/>
    </location>
</feature>
<dbReference type="EMBL" id="OX597838">
    <property type="protein sequence ID" value="CAI9740742.1"/>
    <property type="molecule type" value="Genomic_DNA"/>
</dbReference>
<name>A0AA36BVZ0_OCTVU</name>
<dbReference type="Proteomes" id="UP001162480">
    <property type="component" value="Chromosome 25"/>
</dbReference>
<feature type="compositionally biased region" description="Low complexity" evidence="1">
    <location>
        <begin position="695"/>
        <end position="704"/>
    </location>
</feature>
<dbReference type="GO" id="GO:0007130">
    <property type="term" value="P:synaptonemal complex assembly"/>
    <property type="evidence" value="ECO:0007669"/>
    <property type="project" value="TreeGrafter"/>
</dbReference>
<feature type="region of interest" description="Disordered" evidence="1">
    <location>
        <begin position="686"/>
        <end position="726"/>
    </location>
</feature>
<feature type="region of interest" description="Disordered" evidence="1">
    <location>
        <begin position="1460"/>
        <end position="1525"/>
    </location>
</feature>
<feature type="region of interest" description="Disordered" evidence="1">
    <location>
        <begin position="1547"/>
        <end position="1581"/>
    </location>
</feature>
<feature type="compositionally biased region" description="Acidic residues" evidence="1">
    <location>
        <begin position="1858"/>
        <end position="1869"/>
    </location>
</feature>
<feature type="compositionally biased region" description="Basic and acidic residues" evidence="1">
    <location>
        <begin position="595"/>
        <end position="611"/>
    </location>
</feature>
<feature type="region of interest" description="Disordered" evidence="1">
    <location>
        <begin position="532"/>
        <end position="580"/>
    </location>
</feature>
<feature type="region of interest" description="Disordered" evidence="1">
    <location>
        <begin position="2242"/>
        <end position="2367"/>
    </location>
</feature>
<feature type="domain" description="TASOR pseudo-PARP" evidence="2">
    <location>
        <begin position="76"/>
        <end position="222"/>
    </location>
</feature>
<feature type="compositionally biased region" description="Basic and acidic residues" evidence="1">
    <location>
        <begin position="1885"/>
        <end position="1905"/>
    </location>
</feature>
<feature type="region of interest" description="Disordered" evidence="1">
    <location>
        <begin position="2397"/>
        <end position="2525"/>
    </location>
</feature>
<feature type="compositionally biased region" description="Low complexity" evidence="1">
    <location>
        <begin position="1503"/>
        <end position="1516"/>
    </location>
</feature>
<dbReference type="PANTHER" id="PTHR22380:SF1">
    <property type="entry name" value="TESTIS-EXPRESSED PROTEIN 15"/>
    <property type="match status" value="1"/>
</dbReference>
<evidence type="ECO:0000256" key="1">
    <source>
        <dbReference type="SAM" id="MobiDB-lite"/>
    </source>
</evidence>
<feature type="compositionally biased region" description="Basic residues" evidence="1">
    <location>
        <begin position="2930"/>
        <end position="2940"/>
    </location>
</feature>
<dbReference type="GO" id="GO:0005634">
    <property type="term" value="C:nucleus"/>
    <property type="evidence" value="ECO:0007669"/>
    <property type="project" value="TreeGrafter"/>
</dbReference>
<dbReference type="InterPro" id="IPR026616">
    <property type="entry name" value="TEX15"/>
</dbReference>
<feature type="compositionally biased region" description="Basic and acidic residues" evidence="1">
    <location>
        <begin position="2758"/>
        <end position="2767"/>
    </location>
</feature>
<feature type="compositionally biased region" description="Basic and acidic residues" evidence="1">
    <location>
        <begin position="1563"/>
        <end position="1581"/>
    </location>
</feature>
<feature type="compositionally biased region" description="Basic residues" evidence="1">
    <location>
        <begin position="2860"/>
        <end position="2875"/>
    </location>
</feature>
<evidence type="ECO:0000259" key="2">
    <source>
        <dbReference type="Pfam" id="PF12509"/>
    </source>
</evidence>
<gene>
    <name evidence="3" type="ORF">OCTVUL_1B018608</name>
</gene>
<keyword evidence="4" id="KW-1185">Reference proteome</keyword>
<accession>A0AA36BVZ0</accession>
<feature type="compositionally biased region" description="Low complexity" evidence="1">
    <location>
        <begin position="1469"/>
        <end position="1487"/>
    </location>
</feature>
<dbReference type="InterPro" id="IPR022188">
    <property type="entry name" value="TASOR_DUF3715"/>
</dbReference>
<feature type="region of interest" description="Disordered" evidence="1">
    <location>
        <begin position="3242"/>
        <end position="3278"/>
    </location>
</feature>
<organism evidence="3 4">
    <name type="scientific">Octopus vulgaris</name>
    <name type="common">Common octopus</name>
    <dbReference type="NCBI Taxonomy" id="6645"/>
    <lineage>
        <taxon>Eukaryota</taxon>
        <taxon>Metazoa</taxon>
        <taxon>Spiralia</taxon>
        <taxon>Lophotrochozoa</taxon>
        <taxon>Mollusca</taxon>
        <taxon>Cephalopoda</taxon>
        <taxon>Coleoidea</taxon>
        <taxon>Octopodiformes</taxon>
        <taxon>Octopoda</taxon>
        <taxon>Incirrata</taxon>
        <taxon>Octopodidae</taxon>
        <taxon>Octopus</taxon>
    </lineage>
</organism>
<dbReference type="GO" id="GO:0007140">
    <property type="term" value="P:male meiotic nuclear division"/>
    <property type="evidence" value="ECO:0007669"/>
    <property type="project" value="InterPro"/>
</dbReference>
<feature type="region of interest" description="Disordered" evidence="1">
    <location>
        <begin position="246"/>
        <end position="281"/>
    </location>
</feature>
<dbReference type="Gene3D" id="3.90.228.10">
    <property type="match status" value="1"/>
</dbReference>
<reference evidence="3" key="1">
    <citation type="submission" date="2023-08" db="EMBL/GenBank/DDBJ databases">
        <authorList>
            <person name="Alioto T."/>
            <person name="Alioto T."/>
            <person name="Gomez Garrido J."/>
        </authorList>
    </citation>
    <scope>NUCLEOTIDE SEQUENCE</scope>
</reference>
<feature type="compositionally biased region" description="Basic and acidic residues" evidence="1">
    <location>
        <begin position="2278"/>
        <end position="2290"/>
    </location>
</feature>
<feature type="compositionally biased region" description="Polar residues" evidence="1">
    <location>
        <begin position="1994"/>
        <end position="2013"/>
    </location>
</feature>
<feature type="compositionally biased region" description="Basic and acidic residues" evidence="1">
    <location>
        <begin position="1166"/>
        <end position="1187"/>
    </location>
</feature>
<feature type="region of interest" description="Disordered" evidence="1">
    <location>
        <begin position="595"/>
        <end position="615"/>
    </location>
</feature>
<feature type="compositionally biased region" description="Basic and acidic residues" evidence="1">
    <location>
        <begin position="2581"/>
        <end position="2594"/>
    </location>
</feature>
<evidence type="ECO:0000313" key="3">
    <source>
        <dbReference type="EMBL" id="CAI9740742.1"/>
    </source>
</evidence>
<feature type="region of interest" description="Disordered" evidence="1">
    <location>
        <begin position="1081"/>
        <end position="1101"/>
    </location>
</feature>
<feature type="compositionally biased region" description="Low complexity" evidence="1">
    <location>
        <begin position="2242"/>
        <end position="2262"/>
    </location>
</feature>
<feature type="compositionally biased region" description="Basic and acidic residues" evidence="1">
    <location>
        <begin position="2349"/>
        <end position="2362"/>
    </location>
</feature>
<feature type="compositionally biased region" description="Acidic residues" evidence="1">
    <location>
        <begin position="2680"/>
        <end position="2713"/>
    </location>
</feature>
<sequence>METSQTFNFNIPKLKRQATKDNLLEIDPKSRDAKEILANVTRSYLDQNYCGPWQIQAIHSVRNTELEQDYRSKRTELKEEGRHNRELSDQIAFYAIRDPSYVPKIAKNGLTTNNLPFSIIGDHNSGVYLSKHADVSLQTVETISNQLTTALFVFNVLTGKCKPVNERLMSSIEPTPNYDCHVGLQPPQLSDIHIIQMQRSQIYLYEYDDEGMPAPRPRHCLPYAVITYERKADTITPGSLSKSIYIYDPTKGPPPSKKSDEKSDWKKGPRHPVPFKNVPNNLEPNIRMLPGIRPPLLGPGLSDRDHMLQNVFPQDTANEQCRMLASLFLGYGPQPPLPDISQKVLVQRSGSDPRMKCRQDQIPLDAEHCPPPVDNPSFSMENNGQFKPQFYTDDIKMDVSHIWGQPNPMPGYSNEPTDQMNWYPLPYSRPLLQNEVDPQCLGDQHPWKHNEEEVALNMNLNQYEGNSQNKPANIEWHASGSEFFENKDWRNSYLNNCDNKISGGSGTAFTNIGTMNSIGDTSNTTTITTTTTAISNSSSSSNSGGGSNAKTRKPIPFALNKKKPAGSTTETKIGEKKSSEIELTEKSVQDLLDRLPTVKKEPSLHHTDMPKKSSVKSLLKASVSASKNLFESELFKKGSSKTSDSVTSVTFPKSSKSSSEAESSPSGHIKGQDNSMHELMMQLLSSQENEPFEPSSNKKSLTSKLKSKKPEESTKKPSLNKMSMEDLKKLKDVVHSKLKASKEHKSGLTNSTQGALVRVTPKIKNTALSGKTGLKTTILLPTVADQTEETALQSETLSKLLNTVESTIEAREQPQAPASSRAEVAEVSEFEKKYKSFLHKLRKRQIKDTQSHKLLEDQEGMLCDEIPPPVLDAVGIDDVNTKLMKELLLLDPDNSESTSVSEADSLYLPPSERKKKKCSMASRSLLKKKAPFDMTGYRRRRKRQKMRRKASEFDNISLASTTSTFGDKMTSKDNNLLSEFNKYLDLDFPISDLYLEQEKSLFGEELPAKRTPTLRELGYDDWKSAMFSVRFQPVVALNDCIKQITSHLKREGTSNVMNWIGSHQDLMNALNIPEQTSNAESLSKSLSSATSQMTSKSESATNIKLSKFHSKPSPVSKVDLEEFGSTIDITSLKNDAKRKFVSKCEKANKLLKLSSGDSFKKKIKVAKDKFSSKSPPKEKKLGIDKKVSSTSTTSKPDKEKKLSTTSVPSKKPTTSTHPLSSTSSLQSKSNTSTLAKATTTTASTTTSTTTTATTVPKSIMKTPRAEPLTKGTGITPSTFPATDQSLKVDLLLDSIIEPPPIVVTEPKKPKSVISFEAYKEKRLKPKSPPREKMNVFDSLQDIFPAEKEPPIFEKPKPEKLLLETPKDIEPPNLFSNLVTPNFRDPRLVGSQKEPPPLKMPLPLPKLPLPIQKAIPPLMNVNPILPLSIPPLLPVIPPLLPVNPPLPPLLMPSLQKSVPLLKGNPQLNKSTPQSPKIIPQSPKIIPSTNKPLSSVRDDPKIFPKNKPLSKKPSALPKTIPTSVTVSLKDPREQVGLVDPRLAKNLSLAVSKGPPSQPPASQDIHSSKEESIHDPSLPRDPRLLRMNRDLSSNPLTNDGNKSGKPLLLQESPADLYNPVKINSEEIEDVSAHISKDMTSSSKTVISKKPWNLCIIQTSVDKPKPIYEPKQLSVIPINKDVTPAIPKLSFEEKPHSKDNIPDYAKFSKEIIKGFKPSTSISLEKGEMYSPVSPERNEEPAKVKSVPQNEPGNDHKTWGFYREMLPRKSVSDDTNSVSEEDSKLLVSKQKPGSEGKLNSERNSSMRAFSPGHCMNADSDDSDNSNEDLTKPLYIDESASGTHSDNNDHRLSPIKEMLKSLDSYDDDDDDDDSCDATSWKLPSMHGGKASKSESDKKNLSHQQKSHEKAKNLFQSLNEDFGSVSPSEAKDEGSEKASSSDPGKLFSAYEYKGHEDSSNDTSHIWMKSLTTLSQAKAVSSLNISDEMMDMLRKVVKGSKDSNSPVSPNCDTNNKGQADSNGKKSESAVESKCGVEEERGKHFTETVLKIQGGGKEDFNKTTADSNVANKKNQTVTDMHSTTHQTTDEMNSMTNAGNDGDDQIDECMSGQAIPVLRPAKKRTSVKRARSQSPTAFSSLKLFPPPNWLPTPSPFLVSSNPLKNIDWSIPPSTSHLATSLHSQQLLWSPALSMSQSLLSKSMPFPVGFPGSGLTATNPLLLNRPINPLMVPRQNDLVDWFADKINPKSQMSSVNVAQSSTSSLSSPSTSSSDPAKKAVTASSSELETLSKETDSNRNSKPDASNDSENANLEISELQSTKDREKEKCELSRSSCYSPTDKTLELSSLSCLDHSQSSESSKDGLAEKAENVKMKKSSSNELFLPSMIPDSFNSNAMPEIAIPAYSKASRKELSSVDSNDCDNENDAAAGTISDTSKQSTDDHTSATEGLNASQDVDLLSDNAASDDINNEVSKLLSYMGAKKRRSSKERSKSSNSSKSKQSKRSKHDDSSHPIPKSVQISTINSRKLKEASLPESNRKLLKELAKQFSKRKQHKSDLQALLESVKKIKKELASQPSESSGDLPAGKTSAMSDKERAAWAKKEQQKSGSKRSSGEKSSSRSKHHKSSEKKWAENLWKPVKTEAEEKAGRSSDAPPIVINYKQKGSEKTDVPNVARTNSGSKSKKSSKKEEEVEGKDDGDDEKNEQNCDSELEEGELLDEDDDCDMNAKESFEPLRRSESLDNYPRERWWHDKRDHPNDERFYESNPGRPPRDMPWDMENKPDGYRHACMDNYSIEQPEGFSRNCFPLKRAEPFPHNRMEDCPFPQPEGYSMNQMDNYPPEHDDSFPYNMPEDIPHNQMENYSCGRSDGNKRGKPKNYHGKRGHYPHGGKFAPFPPNKMGNCLPEDSKNYEMESDGYYNEEHKKFPRGKSENYPRGKSNKYPFKRTRRRSFKKHEPSHNPDDYCQDKIDGFLYEKTDDYFYDKGFQYNQSENFFPGNSSGYCSDKGDPFNCDNDNMVGNVTKFNQFNAWIPNEMEGPMQRFPKHGKSVFDRLSTKDPKSELGGRAYRGKQPFPGDASSWLEDGSIPFSNSKKKKLKAEVEDISYEELLEQTAKQLKEPLEEEEEKKCSSFDTIDEYVQMFVEQGCSEYNIIKKTLGVSLDTRFDTMSKTRRKKIRKKIQSQLQALKQAPTINNNGNEPTNLFPKIPMPPPSSSSESAAFNLDSIPICSSLKSMSDSIEFLQNIWLKRRPEEEGLHNSLSSSEAQEDSDDDSNSTNNVEMQEDANITDPEVRRAVHKVRANMISAAEKNGIGIPHQKIPLSLLLAEEKDSLYSSEGCFLILMRKIPTKSVERLVTLREVLDHINCEVQLAQKNNDAPKFQTLQATKINLHERRKCVLENFTGLLNRKRLRLIEKACRKYQCCLDYMNANPDVIKDIDKEFVVKSLKAIQGHRSTVKNILENKDCNALPPPPLVPNSQLSMGMTSSEPFRNEPLMNGLELQTALRFLVSNCHENFNL</sequence>
<feature type="compositionally biased region" description="Polar residues" evidence="1">
    <location>
        <begin position="2321"/>
        <end position="2330"/>
    </location>
</feature>